<protein>
    <submittedName>
        <fullName evidence="1">Uncharacterized protein</fullName>
    </submittedName>
</protein>
<gene>
    <name evidence="1" type="ORF">SERLA73DRAFT_145196</name>
</gene>
<feature type="non-terminal residue" evidence="1">
    <location>
        <position position="116"/>
    </location>
</feature>
<dbReference type="Proteomes" id="UP000008063">
    <property type="component" value="Unassembled WGS sequence"/>
</dbReference>
<dbReference type="EMBL" id="GL945491">
    <property type="protein sequence ID" value="EGN93566.1"/>
    <property type="molecule type" value="Genomic_DNA"/>
</dbReference>
<sequence>MHMDGYHHSDDSHLRAHIQELLADYVKTHLTLDHVAFTENATEQLFSESLHFVSLTEANTFILPQNPFDTLCQSLGLSNLQPYEERWVADVDTIKFAKSALNLTSEPRTKSCWLEE</sequence>
<dbReference type="OMA" id="YIAWTES"/>
<dbReference type="eggNOG" id="ENOG502SIY4">
    <property type="taxonomic scope" value="Eukaryota"/>
</dbReference>
<organism evidence="2">
    <name type="scientific">Serpula lacrymans var. lacrymans (strain S7.3)</name>
    <name type="common">Dry rot fungus</name>
    <dbReference type="NCBI Taxonomy" id="936435"/>
    <lineage>
        <taxon>Eukaryota</taxon>
        <taxon>Fungi</taxon>
        <taxon>Dikarya</taxon>
        <taxon>Basidiomycota</taxon>
        <taxon>Agaricomycotina</taxon>
        <taxon>Agaricomycetes</taxon>
        <taxon>Agaricomycetidae</taxon>
        <taxon>Boletales</taxon>
        <taxon>Coniophorineae</taxon>
        <taxon>Serpulaceae</taxon>
        <taxon>Serpula</taxon>
    </lineage>
</organism>
<evidence type="ECO:0000313" key="1">
    <source>
        <dbReference type="EMBL" id="EGN93566.1"/>
    </source>
</evidence>
<dbReference type="AlphaFoldDB" id="F8QD95"/>
<name>F8QD95_SERL3</name>
<dbReference type="OrthoDB" id="2422840at2759"/>
<accession>F8QD95</accession>
<keyword evidence="2" id="KW-1185">Reference proteome</keyword>
<dbReference type="HOGENOM" id="CLU_2102811_0_0_1"/>
<dbReference type="InParanoid" id="F8QD95"/>
<proteinExistence type="predicted"/>
<reference evidence="2" key="1">
    <citation type="journal article" date="2011" name="Science">
        <title>The plant cell wall-decomposing machinery underlies the functional diversity of forest fungi.</title>
        <authorList>
            <person name="Eastwood D.C."/>
            <person name="Floudas D."/>
            <person name="Binder M."/>
            <person name="Majcherczyk A."/>
            <person name="Schneider P."/>
            <person name="Aerts A."/>
            <person name="Asiegbu F.O."/>
            <person name="Baker S.E."/>
            <person name="Barry K."/>
            <person name="Bendiksby M."/>
            <person name="Blumentritt M."/>
            <person name="Coutinho P.M."/>
            <person name="Cullen D."/>
            <person name="de Vries R.P."/>
            <person name="Gathman A."/>
            <person name="Goodell B."/>
            <person name="Henrissat B."/>
            <person name="Ihrmark K."/>
            <person name="Kauserud H."/>
            <person name="Kohler A."/>
            <person name="LaButti K."/>
            <person name="Lapidus A."/>
            <person name="Lavin J.L."/>
            <person name="Lee Y.-H."/>
            <person name="Lindquist E."/>
            <person name="Lilly W."/>
            <person name="Lucas S."/>
            <person name="Morin E."/>
            <person name="Murat C."/>
            <person name="Oguiza J.A."/>
            <person name="Park J."/>
            <person name="Pisabarro A.G."/>
            <person name="Riley R."/>
            <person name="Rosling A."/>
            <person name="Salamov A."/>
            <person name="Schmidt O."/>
            <person name="Schmutz J."/>
            <person name="Skrede I."/>
            <person name="Stenlid J."/>
            <person name="Wiebenga A."/>
            <person name="Xie X."/>
            <person name="Kuees U."/>
            <person name="Hibbett D.S."/>
            <person name="Hoffmeister D."/>
            <person name="Hoegberg N."/>
            <person name="Martin F."/>
            <person name="Grigoriev I.V."/>
            <person name="Watkinson S.C."/>
        </authorList>
    </citation>
    <scope>NUCLEOTIDE SEQUENCE [LARGE SCALE GENOMIC DNA]</scope>
    <source>
        <strain evidence="2">strain S7.3</strain>
    </source>
</reference>
<evidence type="ECO:0000313" key="2">
    <source>
        <dbReference type="Proteomes" id="UP000008063"/>
    </source>
</evidence>